<evidence type="ECO:0000313" key="7">
    <source>
        <dbReference type="EMBL" id="CAF0938426.1"/>
    </source>
</evidence>
<feature type="transmembrane region" description="Helical" evidence="6">
    <location>
        <begin position="20"/>
        <end position="39"/>
    </location>
</feature>
<dbReference type="Pfam" id="PF13469">
    <property type="entry name" value="Sulfotransfer_3"/>
    <property type="match status" value="1"/>
</dbReference>
<dbReference type="PANTHER" id="PTHR12788:SF10">
    <property type="entry name" value="PROTEIN-TYROSINE SULFOTRANSFERASE"/>
    <property type="match status" value="1"/>
</dbReference>
<proteinExistence type="inferred from homology"/>
<evidence type="ECO:0000256" key="5">
    <source>
        <dbReference type="RuleBase" id="RU365018"/>
    </source>
</evidence>
<evidence type="ECO:0000256" key="3">
    <source>
        <dbReference type="ARBA" id="ARBA00022679"/>
    </source>
</evidence>
<keyword evidence="8" id="KW-1185">Reference proteome</keyword>
<dbReference type="EMBL" id="CAJNOC010002529">
    <property type="protein sequence ID" value="CAF0938426.1"/>
    <property type="molecule type" value="Genomic_DNA"/>
</dbReference>
<keyword evidence="6" id="KW-0472">Membrane</keyword>
<comment type="similarity">
    <text evidence="1 5">Belongs to the protein sulfotransferase family.</text>
</comment>
<keyword evidence="3 5" id="KW-0808">Transferase</keyword>
<dbReference type="Gene3D" id="3.40.50.300">
    <property type="entry name" value="P-loop containing nucleotide triphosphate hydrolases"/>
    <property type="match status" value="1"/>
</dbReference>
<keyword evidence="6" id="KW-1133">Transmembrane helix</keyword>
<comment type="caution">
    <text evidence="7">The sequence shown here is derived from an EMBL/GenBank/DDBJ whole genome shotgun (WGS) entry which is preliminary data.</text>
</comment>
<dbReference type="InterPro" id="IPR027417">
    <property type="entry name" value="P-loop_NTPase"/>
</dbReference>
<dbReference type="InterPro" id="IPR026634">
    <property type="entry name" value="TPST-like"/>
</dbReference>
<keyword evidence="6" id="KW-0812">Transmembrane</keyword>
<dbReference type="PANTHER" id="PTHR12788">
    <property type="entry name" value="PROTEIN-TYROSINE SULFOTRANSFERASE 2"/>
    <property type="match status" value="1"/>
</dbReference>
<evidence type="ECO:0000256" key="6">
    <source>
        <dbReference type="SAM" id="Phobius"/>
    </source>
</evidence>
<organism evidence="7 8">
    <name type="scientific">Brachionus calyciflorus</name>
    <dbReference type="NCBI Taxonomy" id="104777"/>
    <lineage>
        <taxon>Eukaryota</taxon>
        <taxon>Metazoa</taxon>
        <taxon>Spiralia</taxon>
        <taxon>Gnathifera</taxon>
        <taxon>Rotifera</taxon>
        <taxon>Eurotatoria</taxon>
        <taxon>Monogononta</taxon>
        <taxon>Pseudotrocha</taxon>
        <taxon>Ploima</taxon>
        <taxon>Brachionidae</taxon>
        <taxon>Brachionus</taxon>
    </lineage>
</organism>
<comment type="function">
    <text evidence="5">Catalyzes the O-sulfation of tyrosine residues within acidic motifs of polypeptides, using 3'-phosphoadenylyl sulfate (PAPS) as cosubstrate.</text>
</comment>
<gene>
    <name evidence="7" type="ORF">OXX778_LOCUS13295</name>
</gene>
<dbReference type="OrthoDB" id="545675at2759"/>
<dbReference type="Proteomes" id="UP000663879">
    <property type="component" value="Unassembled WGS sequence"/>
</dbReference>
<dbReference type="AlphaFoldDB" id="A0A814CB17"/>
<sequence length="311" mass="36607">MDMDFKLKKIRFSSKLLKNFAFYFLIVYCLALFKSNTIIKSNLDRVDSSEEEHDSFNSSLIFIGGYARSGTTLIRAILDVHDDVNCGPETKIIPQFLEFYKKFFEKQFDSLKKAKIKIKTTELAAGKFIYKIMKDISNNSKLLCTKDPNILYHMRFLHSLFPNSKFVYMVRDPRAVVYSLMKIFNESLVPYKISSYLSTWKWYNNNVKTQCDDIGPEYCKIIKYEDLIVNSTYTIKEVVKFLGISWIPEFLSHDKYIGSKVIVSETEWSTDQIKKPINPNSINAWKSKYKLFFDTLNEHDKEFLKKFNYTL</sequence>
<comment type="catalytic activity">
    <reaction evidence="4 5">
        <text>L-tyrosyl-[protein] + 3'-phosphoadenylyl sulfate = O-sulfo-L-tyrosine-[protein] + adenosine 3',5'-bisphosphate + H(+)</text>
        <dbReference type="Rhea" id="RHEA:16801"/>
        <dbReference type="Rhea" id="RHEA-COMP:10136"/>
        <dbReference type="Rhea" id="RHEA-COMP:11688"/>
        <dbReference type="ChEBI" id="CHEBI:15378"/>
        <dbReference type="ChEBI" id="CHEBI:46858"/>
        <dbReference type="ChEBI" id="CHEBI:58339"/>
        <dbReference type="ChEBI" id="CHEBI:58343"/>
        <dbReference type="ChEBI" id="CHEBI:65286"/>
        <dbReference type="EC" id="2.8.2.20"/>
    </reaction>
</comment>
<dbReference type="EC" id="2.8.2.20" evidence="2 5"/>
<accession>A0A814CB17</accession>
<dbReference type="GO" id="GO:0005794">
    <property type="term" value="C:Golgi apparatus"/>
    <property type="evidence" value="ECO:0007669"/>
    <property type="project" value="TreeGrafter"/>
</dbReference>
<evidence type="ECO:0000256" key="1">
    <source>
        <dbReference type="ARBA" id="ARBA00009988"/>
    </source>
</evidence>
<evidence type="ECO:0000256" key="4">
    <source>
        <dbReference type="ARBA" id="ARBA00048460"/>
    </source>
</evidence>
<protein>
    <recommendedName>
        <fullName evidence="2 5">Protein-tyrosine sulfotransferase</fullName>
        <ecNumber evidence="2 5">2.8.2.20</ecNumber>
    </recommendedName>
</protein>
<name>A0A814CB17_9BILA</name>
<evidence type="ECO:0000256" key="2">
    <source>
        <dbReference type="ARBA" id="ARBA00013262"/>
    </source>
</evidence>
<evidence type="ECO:0000313" key="8">
    <source>
        <dbReference type="Proteomes" id="UP000663879"/>
    </source>
</evidence>
<dbReference type="SUPFAM" id="SSF52540">
    <property type="entry name" value="P-loop containing nucleoside triphosphate hydrolases"/>
    <property type="match status" value="1"/>
</dbReference>
<reference evidence="7" key="1">
    <citation type="submission" date="2021-02" db="EMBL/GenBank/DDBJ databases">
        <authorList>
            <person name="Nowell W R."/>
        </authorList>
    </citation>
    <scope>NUCLEOTIDE SEQUENCE</scope>
    <source>
        <strain evidence="7">Ploen Becks lab</strain>
    </source>
</reference>
<dbReference type="GO" id="GO:0008476">
    <property type="term" value="F:protein-tyrosine sulfotransferase activity"/>
    <property type="evidence" value="ECO:0007669"/>
    <property type="project" value="UniProtKB-EC"/>
</dbReference>